<accession>A0A6J4K989</accession>
<feature type="region of interest" description="Disordered" evidence="1">
    <location>
        <begin position="18"/>
        <end position="63"/>
    </location>
</feature>
<gene>
    <name evidence="2" type="ORF">AVDCRST_MAG93-4499</name>
</gene>
<dbReference type="AlphaFoldDB" id="A0A6J4K989"/>
<name>A0A6J4K989_9CHLR</name>
<feature type="compositionally biased region" description="Basic and acidic residues" evidence="1">
    <location>
        <begin position="38"/>
        <end position="48"/>
    </location>
</feature>
<evidence type="ECO:0000313" key="2">
    <source>
        <dbReference type="EMBL" id="CAA9299598.1"/>
    </source>
</evidence>
<reference evidence="2" key="1">
    <citation type="submission" date="2020-02" db="EMBL/GenBank/DDBJ databases">
        <authorList>
            <person name="Meier V. D."/>
        </authorList>
    </citation>
    <scope>NUCLEOTIDE SEQUENCE</scope>
    <source>
        <strain evidence="2">AVDCRST_MAG93</strain>
    </source>
</reference>
<sequence length="84" mass="9280">MWSTPRLSSLRTTKFLSAATPSLRQGGKDLGVVGRRGMSGEKRPRRVESVLSPRGSEGRDRTTNSTPLVLRAFQVALKYDYNGL</sequence>
<protein>
    <submittedName>
        <fullName evidence="2">Uncharacterized protein</fullName>
    </submittedName>
</protein>
<organism evidence="2">
    <name type="scientific">uncultured Chloroflexia bacterium</name>
    <dbReference type="NCBI Taxonomy" id="1672391"/>
    <lineage>
        <taxon>Bacteria</taxon>
        <taxon>Bacillati</taxon>
        <taxon>Chloroflexota</taxon>
        <taxon>Chloroflexia</taxon>
        <taxon>environmental samples</taxon>
    </lineage>
</organism>
<proteinExistence type="predicted"/>
<evidence type="ECO:0000256" key="1">
    <source>
        <dbReference type="SAM" id="MobiDB-lite"/>
    </source>
</evidence>
<dbReference type="EMBL" id="CADCTR010001518">
    <property type="protein sequence ID" value="CAA9299598.1"/>
    <property type="molecule type" value="Genomic_DNA"/>
</dbReference>